<keyword evidence="1" id="KW-0812">Transmembrane</keyword>
<evidence type="ECO:0000313" key="2">
    <source>
        <dbReference type="EMBL" id="QAY63396.1"/>
    </source>
</evidence>
<keyword evidence="1" id="KW-1133">Transmembrane helix</keyword>
<dbReference type="AlphaFoldDB" id="A0A4P6EM79"/>
<feature type="transmembrane region" description="Helical" evidence="1">
    <location>
        <begin position="181"/>
        <end position="202"/>
    </location>
</feature>
<keyword evidence="1" id="KW-0472">Membrane</keyword>
<dbReference type="KEGG" id="xyl:ET495_09190"/>
<feature type="transmembrane region" description="Helical" evidence="1">
    <location>
        <begin position="89"/>
        <end position="106"/>
    </location>
</feature>
<gene>
    <name evidence="2" type="ORF">ET495_09190</name>
</gene>
<protein>
    <submittedName>
        <fullName evidence="2">Uncharacterized protein</fullName>
    </submittedName>
</protein>
<proteinExistence type="predicted"/>
<feature type="transmembrane region" description="Helical" evidence="1">
    <location>
        <begin position="265"/>
        <end position="286"/>
    </location>
</feature>
<dbReference type="Proteomes" id="UP000291758">
    <property type="component" value="Chromosome"/>
</dbReference>
<accession>A0A4P6EM79</accession>
<organism evidence="2 3">
    <name type="scientific">Xylanimonas allomyrinae</name>
    <dbReference type="NCBI Taxonomy" id="2509459"/>
    <lineage>
        <taxon>Bacteria</taxon>
        <taxon>Bacillati</taxon>
        <taxon>Actinomycetota</taxon>
        <taxon>Actinomycetes</taxon>
        <taxon>Micrococcales</taxon>
        <taxon>Promicromonosporaceae</taxon>
        <taxon>Xylanimonas</taxon>
    </lineage>
</organism>
<feature type="transmembrane region" description="Helical" evidence="1">
    <location>
        <begin position="239"/>
        <end position="259"/>
    </location>
</feature>
<dbReference type="RefSeq" id="WP_129204454.1">
    <property type="nucleotide sequence ID" value="NZ_CP035495.1"/>
</dbReference>
<dbReference type="OrthoDB" id="7059309at2"/>
<feature type="transmembrane region" description="Helical" evidence="1">
    <location>
        <begin position="112"/>
        <end position="130"/>
    </location>
</feature>
<feature type="transmembrane region" description="Helical" evidence="1">
    <location>
        <begin position="49"/>
        <end position="82"/>
    </location>
</feature>
<evidence type="ECO:0000256" key="1">
    <source>
        <dbReference type="SAM" id="Phobius"/>
    </source>
</evidence>
<dbReference type="EMBL" id="CP035495">
    <property type="protein sequence ID" value="QAY63396.1"/>
    <property type="molecule type" value="Genomic_DNA"/>
</dbReference>
<reference evidence="2 3" key="1">
    <citation type="submission" date="2019-01" db="EMBL/GenBank/DDBJ databases">
        <title>Genome sequencing of strain 2JSPR-7.</title>
        <authorList>
            <person name="Heo J."/>
            <person name="Kim S.-J."/>
            <person name="Kim J.-S."/>
            <person name="Hong S.-B."/>
            <person name="Kwon S.-W."/>
        </authorList>
    </citation>
    <scope>NUCLEOTIDE SEQUENCE [LARGE SCALE GENOMIC DNA]</scope>
    <source>
        <strain evidence="2 3">2JSPR-7</strain>
    </source>
</reference>
<evidence type="ECO:0000313" key="3">
    <source>
        <dbReference type="Proteomes" id="UP000291758"/>
    </source>
</evidence>
<keyword evidence="3" id="KW-1185">Reference proteome</keyword>
<sequence>MFLVHFRPWQGGLLEDWGFVQAWDATGFAAYRHLIELTAGRPLHLLWTFLGLGISGGGFVGMFLVLGLVAVAQLLGTVWALAPVVRNRWVLIFLGLAIALHAWWPAGQVLRFLPAQVSALAVVLWIGASIRFLAGRSTLWQVLAIGAPLAGLLTYQAPAGALCVGAVAISAVHGSTIRRRLWHVGLTVCTVVAAMAWSAVIAPRISPDSYESGLMTAPLDVRRALCAIARTLAIESPELLIVGAILALIIIVLLGRTAIATWQALVLLACVFMAPLTAMSFAFNLAHLNDPERVAQPVGMTLWIVATAVSILGAWRTRLPHLIASVGIVASTAGAMGAYSTWTAFAELQQALLTSVAPIRSDASPSTRLVVEDLSGEFGDVYTFLPPHLNIAFYVEEGPGATVTLCTPADVPRDHPIAARFPITTTPTCEDLLVGKTVERVETVDADGRALRVLIVSQRSLID</sequence>
<name>A0A4P6EM79_9MICO</name>
<feature type="transmembrane region" description="Helical" evidence="1">
    <location>
        <begin position="321"/>
        <end position="342"/>
    </location>
</feature>
<feature type="transmembrane region" description="Helical" evidence="1">
    <location>
        <begin position="298"/>
        <end position="315"/>
    </location>
</feature>